<comment type="caution">
    <text evidence="2">The sequence shown here is derived from an EMBL/GenBank/DDBJ whole genome shotgun (WGS) entry which is preliminary data.</text>
</comment>
<gene>
    <name evidence="2" type="ORF">I2F25_08735</name>
</gene>
<feature type="signal peptide" evidence="1">
    <location>
        <begin position="1"/>
        <end position="20"/>
    </location>
</feature>
<protein>
    <recommendedName>
        <fullName evidence="4">Lipoprotein</fullName>
    </recommendedName>
</protein>
<keyword evidence="3" id="KW-1185">Reference proteome</keyword>
<evidence type="ECO:0000313" key="3">
    <source>
        <dbReference type="Proteomes" id="UP001339883"/>
    </source>
</evidence>
<evidence type="ECO:0000256" key="1">
    <source>
        <dbReference type="SAM" id="SignalP"/>
    </source>
</evidence>
<sequence>MNKKYFIGMAVCFFALLNTACSTSIQNPKNEISSSTKSKYADEHQKTFGITAEQFREKMNARMDKTNTFVLVPFQSFNIQKNKFKVDDISQRNIILEGTVAPNGELTSIIYKSRMNDDESLVKTMTLIDVTAKVLPPTIDEKKKGDLLEDVIEASVASPKSYAQKTVDNAVTYAVKSLPDGQFVVTYTPAETG</sequence>
<dbReference type="RefSeq" id="WP_325775515.1">
    <property type="nucleotide sequence ID" value="NZ_VTDN01000006.1"/>
</dbReference>
<feature type="chain" id="PRO_5046826715" description="Lipoprotein" evidence="1">
    <location>
        <begin position="21"/>
        <end position="193"/>
    </location>
</feature>
<dbReference type="EMBL" id="VTDN01000006">
    <property type="protein sequence ID" value="MEB5477123.1"/>
    <property type="molecule type" value="Genomic_DNA"/>
</dbReference>
<name>A0ABU6DW81_9GAMM</name>
<evidence type="ECO:0000313" key="2">
    <source>
        <dbReference type="EMBL" id="MEB5477123.1"/>
    </source>
</evidence>
<dbReference type="Proteomes" id="UP001339883">
    <property type="component" value="Unassembled WGS sequence"/>
</dbReference>
<organism evidence="2 3">
    <name type="scientific">Acinetobacter pollinis</name>
    <dbReference type="NCBI Taxonomy" id="2605270"/>
    <lineage>
        <taxon>Bacteria</taxon>
        <taxon>Pseudomonadati</taxon>
        <taxon>Pseudomonadota</taxon>
        <taxon>Gammaproteobacteria</taxon>
        <taxon>Moraxellales</taxon>
        <taxon>Moraxellaceae</taxon>
        <taxon>Acinetobacter</taxon>
    </lineage>
</organism>
<accession>A0ABU6DW81</accession>
<proteinExistence type="predicted"/>
<keyword evidence="1" id="KW-0732">Signal</keyword>
<reference evidence="2 3" key="1">
    <citation type="submission" date="2019-08" db="EMBL/GenBank/DDBJ databases">
        <title>Five species of Acinetobacter isolated from floral nectar and animal pollinators.</title>
        <authorList>
            <person name="Hendry T.A."/>
        </authorList>
    </citation>
    <scope>NUCLEOTIDE SEQUENCE [LARGE SCALE GENOMIC DNA]</scope>
    <source>
        <strain evidence="2 3">MD18.27</strain>
    </source>
</reference>
<evidence type="ECO:0008006" key="4">
    <source>
        <dbReference type="Google" id="ProtNLM"/>
    </source>
</evidence>